<organism evidence="1 2">
    <name type="scientific">Motiliproteus coralliicola</name>
    <dbReference type="NCBI Taxonomy" id="2283196"/>
    <lineage>
        <taxon>Bacteria</taxon>
        <taxon>Pseudomonadati</taxon>
        <taxon>Pseudomonadota</taxon>
        <taxon>Gammaproteobacteria</taxon>
        <taxon>Oceanospirillales</taxon>
        <taxon>Oceanospirillaceae</taxon>
        <taxon>Motiliproteus</taxon>
    </lineage>
</organism>
<evidence type="ECO:0000313" key="2">
    <source>
        <dbReference type="Proteomes" id="UP000253769"/>
    </source>
</evidence>
<dbReference type="AlphaFoldDB" id="A0A369WM65"/>
<protein>
    <submittedName>
        <fullName evidence="1">Uncharacterized protein</fullName>
    </submittedName>
</protein>
<sequence length="147" mass="16431">MDAIVAARIEISRRGEMLHALMTGRVCPTSIRLAFLDIASCCLEHNIGRLLLEDRSSFRGSAQLKPQDVFELSLCFSEWFRGRQVAYVCRETDFDLGLGVMTCKANGLNIECFGSYDQGLSWLLHAHSQPPLSELGPELLVDRQLVS</sequence>
<dbReference type="RefSeq" id="WP_114695399.1">
    <property type="nucleotide sequence ID" value="NZ_QQOH01000002.1"/>
</dbReference>
<name>A0A369WM65_9GAMM</name>
<comment type="caution">
    <text evidence="1">The sequence shown here is derived from an EMBL/GenBank/DDBJ whole genome shotgun (WGS) entry which is preliminary data.</text>
</comment>
<dbReference type="Proteomes" id="UP000253769">
    <property type="component" value="Unassembled WGS sequence"/>
</dbReference>
<proteinExistence type="predicted"/>
<dbReference type="EMBL" id="QQOH01000002">
    <property type="protein sequence ID" value="RDE22767.1"/>
    <property type="molecule type" value="Genomic_DNA"/>
</dbReference>
<keyword evidence="2" id="KW-1185">Reference proteome</keyword>
<evidence type="ECO:0000313" key="1">
    <source>
        <dbReference type="EMBL" id="RDE22767.1"/>
    </source>
</evidence>
<accession>A0A369WM65</accession>
<reference evidence="1 2" key="1">
    <citation type="submission" date="2018-07" db="EMBL/GenBank/DDBJ databases">
        <title>Motiliproteus coralliicola sp. nov., a bacterium isolated from Coral.</title>
        <authorList>
            <person name="Wang G."/>
        </authorList>
    </citation>
    <scope>NUCLEOTIDE SEQUENCE [LARGE SCALE GENOMIC DNA]</scope>
    <source>
        <strain evidence="1 2">C34</strain>
    </source>
</reference>
<gene>
    <name evidence="1" type="ORF">DV711_09325</name>
</gene>